<reference evidence="1 3" key="1">
    <citation type="submission" date="2016-10" db="EMBL/GenBank/DDBJ databases">
        <authorList>
            <person name="Varghese N."/>
            <person name="Submissions S."/>
        </authorList>
    </citation>
    <scope>NUCLEOTIDE SEQUENCE [LARGE SCALE GENOMIC DNA]</scope>
    <source>
        <strain evidence="1">DSM 19823</strain>
        <strain evidence="3">DSM 19823 / KCTC 23066 / CCTCC M 208030 / D25</strain>
    </source>
</reference>
<dbReference type="Proteomes" id="UP000183496">
    <property type="component" value="Unassembled WGS sequence"/>
</dbReference>
<sequence>MLSVDDITDYFEIRNGWSLVRVYTSNFLLLIESEKFIALLSLM</sequence>
<dbReference type="EMBL" id="FOFY01000033">
    <property type="protein sequence ID" value="SER70831.1"/>
    <property type="molecule type" value="Genomic_DNA"/>
</dbReference>
<proteinExistence type="predicted"/>
<gene>
    <name evidence="1" type="ORF">SAMN04488089_10188</name>
    <name evidence="2" type="ORF">SAMN04488089_1333</name>
</gene>
<accession>A0AAJ4W1B6</accession>
<name>A0AAJ4W1B6_MYRPR</name>
<evidence type="ECO:0000313" key="1">
    <source>
        <dbReference type="EMBL" id="SEP91875.1"/>
    </source>
</evidence>
<organism evidence="1 3">
    <name type="scientific">Myroides profundi</name>
    <dbReference type="NCBI Taxonomy" id="480520"/>
    <lineage>
        <taxon>Bacteria</taxon>
        <taxon>Pseudomonadati</taxon>
        <taxon>Bacteroidota</taxon>
        <taxon>Flavobacteriia</taxon>
        <taxon>Flavobacteriales</taxon>
        <taxon>Flavobacteriaceae</taxon>
        <taxon>Myroides</taxon>
    </lineage>
</organism>
<dbReference type="KEGG" id="mpw:MPR_0403"/>
<evidence type="ECO:0000313" key="2">
    <source>
        <dbReference type="EMBL" id="SER70831.1"/>
    </source>
</evidence>
<comment type="caution">
    <text evidence="1">The sequence shown here is derived from an EMBL/GenBank/DDBJ whole genome shotgun (WGS) entry which is preliminary data.</text>
</comment>
<evidence type="ECO:0000313" key="3">
    <source>
        <dbReference type="Proteomes" id="UP000183496"/>
    </source>
</evidence>
<protein>
    <submittedName>
        <fullName evidence="1">Uncharacterized protein</fullName>
    </submittedName>
</protein>
<dbReference type="AlphaFoldDB" id="A0AAJ4W1B6"/>
<dbReference type="EMBL" id="FOFY01000001">
    <property type="protein sequence ID" value="SEP91875.1"/>
    <property type="molecule type" value="Genomic_DNA"/>
</dbReference>
<keyword evidence="3" id="KW-1185">Reference proteome</keyword>